<gene>
    <name evidence="6" type="ORF">EIZ48_12405</name>
</gene>
<keyword evidence="4" id="KW-1133">Transmembrane helix</keyword>
<dbReference type="EMBL" id="RSEJ01000011">
    <property type="protein sequence ID" value="NBI53380.1"/>
    <property type="molecule type" value="Genomic_DNA"/>
</dbReference>
<dbReference type="SMART" id="SM00342">
    <property type="entry name" value="HTH_ARAC"/>
    <property type="match status" value="1"/>
</dbReference>
<evidence type="ECO:0000259" key="5">
    <source>
        <dbReference type="PROSITE" id="PS01124"/>
    </source>
</evidence>
<dbReference type="Gene3D" id="3.40.50.880">
    <property type="match status" value="1"/>
</dbReference>
<dbReference type="Pfam" id="PF12833">
    <property type="entry name" value="HTH_18"/>
    <property type="match status" value="1"/>
</dbReference>
<dbReference type="InterPro" id="IPR018060">
    <property type="entry name" value="HTH_AraC"/>
</dbReference>
<feature type="transmembrane region" description="Helical" evidence="4">
    <location>
        <begin position="12"/>
        <end position="32"/>
    </location>
</feature>
<evidence type="ECO:0000313" key="7">
    <source>
        <dbReference type="Proteomes" id="UP000738517"/>
    </source>
</evidence>
<keyword evidence="4" id="KW-0812">Transmembrane</keyword>
<dbReference type="CDD" id="cd03136">
    <property type="entry name" value="GATase1_AraC_ArgR_like"/>
    <property type="match status" value="1"/>
</dbReference>
<evidence type="ECO:0000313" key="6">
    <source>
        <dbReference type="EMBL" id="NBI53380.1"/>
    </source>
</evidence>
<dbReference type="PANTHER" id="PTHR43130:SF3">
    <property type="entry name" value="HTH-TYPE TRANSCRIPTIONAL REGULATOR RV1931C"/>
    <property type="match status" value="1"/>
</dbReference>
<accession>A0ABW9YIZ2</accession>
<dbReference type="InterPro" id="IPR009057">
    <property type="entry name" value="Homeodomain-like_sf"/>
</dbReference>
<keyword evidence="4" id="KW-0472">Membrane</keyword>
<evidence type="ECO:0000256" key="2">
    <source>
        <dbReference type="ARBA" id="ARBA00023125"/>
    </source>
</evidence>
<dbReference type="PROSITE" id="PS01124">
    <property type="entry name" value="HTH_ARAC_FAMILY_2"/>
    <property type="match status" value="1"/>
</dbReference>
<reference evidence="6 7" key="1">
    <citation type="journal article" date="2017" name="Int. J. Syst. Evol. Microbiol.">
        <title>Photobacterium alginatilyticum sp. nov., a marine bacterium isolated from bottom seawater.</title>
        <authorList>
            <person name="Wang X."/>
            <person name="Wang Y."/>
            <person name="Yang X."/>
            <person name="Sun H."/>
            <person name="Li B."/>
            <person name="Zhang X.H."/>
        </authorList>
    </citation>
    <scope>NUCLEOTIDE SEQUENCE [LARGE SCALE GENOMIC DNA]</scope>
    <source>
        <strain evidence="6 7">P03D4</strain>
    </source>
</reference>
<dbReference type="InterPro" id="IPR052158">
    <property type="entry name" value="INH-QAR"/>
</dbReference>
<dbReference type="InterPro" id="IPR018062">
    <property type="entry name" value="HTH_AraC-typ_CS"/>
</dbReference>
<dbReference type="SUPFAM" id="SSF46689">
    <property type="entry name" value="Homeodomain-like"/>
    <property type="match status" value="2"/>
</dbReference>
<evidence type="ECO:0000256" key="1">
    <source>
        <dbReference type="ARBA" id="ARBA00023015"/>
    </source>
</evidence>
<dbReference type="InterPro" id="IPR002818">
    <property type="entry name" value="DJ-1/PfpI"/>
</dbReference>
<organism evidence="6 7">
    <name type="scientific">Photobacterium alginatilyticum</name>
    <dbReference type="NCBI Taxonomy" id="1775171"/>
    <lineage>
        <taxon>Bacteria</taxon>
        <taxon>Pseudomonadati</taxon>
        <taxon>Pseudomonadota</taxon>
        <taxon>Gammaproteobacteria</taxon>
        <taxon>Vibrionales</taxon>
        <taxon>Vibrionaceae</taxon>
        <taxon>Photobacterium</taxon>
    </lineage>
</organism>
<dbReference type="InterPro" id="IPR029062">
    <property type="entry name" value="Class_I_gatase-like"/>
</dbReference>
<comment type="caution">
    <text evidence="6">The sequence shown here is derived from an EMBL/GenBank/DDBJ whole genome shotgun (WGS) entry which is preliminary data.</text>
</comment>
<dbReference type="RefSeq" id="WP_160651718.1">
    <property type="nucleotide sequence ID" value="NZ_RSEJ01000011.1"/>
</dbReference>
<proteinExistence type="predicted"/>
<dbReference type="SUPFAM" id="SSF52317">
    <property type="entry name" value="Class I glutamine amidotransferase-like"/>
    <property type="match status" value="1"/>
</dbReference>
<feature type="domain" description="HTH araC/xylS-type" evidence="5">
    <location>
        <begin position="221"/>
        <end position="319"/>
    </location>
</feature>
<keyword evidence="7" id="KW-1185">Reference proteome</keyword>
<protein>
    <submittedName>
        <fullName evidence="6">GlxA family transcriptional regulator</fullName>
    </submittedName>
</protein>
<evidence type="ECO:0000256" key="3">
    <source>
        <dbReference type="ARBA" id="ARBA00023163"/>
    </source>
</evidence>
<dbReference type="Proteomes" id="UP000738517">
    <property type="component" value="Unassembled WGS sequence"/>
</dbReference>
<keyword evidence="2" id="KW-0238">DNA-binding</keyword>
<keyword evidence="1" id="KW-0805">Transcription regulation</keyword>
<dbReference type="PROSITE" id="PS00041">
    <property type="entry name" value="HTH_ARAC_FAMILY_1"/>
    <property type="match status" value="1"/>
</dbReference>
<dbReference type="PANTHER" id="PTHR43130">
    <property type="entry name" value="ARAC-FAMILY TRANSCRIPTIONAL REGULATOR"/>
    <property type="match status" value="1"/>
</dbReference>
<name>A0ABW9YIZ2_9GAMM</name>
<evidence type="ECO:0000256" key="4">
    <source>
        <dbReference type="SAM" id="Phobius"/>
    </source>
</evidence>
<dbReference type="Gene3D" id="1.10.10.60">
    <property type="entry name" value="Homeodomain-like"/>
    <property type="match status" value="1"/>
</dbReference>
<sequence>MTSITTRQPMRIGFYLTHNFTMIAMASAVEVLRMANQLSGEKLYQWFTLSENGQPVAASDALEVRVDDQIPSQLPLDSLIICGGVQIERSCTPQLTSWLCQLDRQQKILGGICTGSYALAKAGVMANQHCAIHWEHLAGFQELFPSIKITNKLFTLSDKRMTSTGGTAPMDMMLTLVAKQHGSRLSAAISEMFMCERIRNGEDVQKMPLRSLVGTSQPKLLEIVSLMEANLEEPIGMDELAGFVDLSRRQLERLFQKHLQCSPSRYYLQLRLSRARQLLKQTNLSVIEVSVACGFVSTPHFSKCYRDCFGIPPRHERQGISSQPVATEQTITTPQPIITEQPDMAEFPIITNLPALTELSERHDDNLFDTGFDDQATLPNPAC</sequence>
<keyword evidence="3" id="KW-0804">Transcription</keyword>
<dbReference type="Pfam" id="PF01965">
    <property type="entry name" value="DJ-1_PfpI"/>
    <property type="match status" value="1"/>
</dbReference>